<dbReference type="EMBL" id="JAUKUD010000002">
    <property type="protein sequence ID" value="KAK0751773.1"/>
    <property type="molecule type" value="Genomic_DNA"/>
</dbReference>
<accession>A0AA40F5S3</accession>
<reference evidence="1" key="1">
    <citation type="submission" date="2023-06" db="EMBL/GenBank/DDBJ databases">
        <title>Genome-scale phylogeny and comparative genomics of the fungal order Sordariales.</title>
        <authorList>
            <consortium name="Lawrence Berkeley National Laboratory"/>
            <person name="Hensen N."/>
            <person name="Bonometti L."/>
            <person name="Westerberg I."/>
            <person name="Brannstrom I.O."/>
            <person name="Guillou S."/>
            <person name="Cros-Aarteil S."/>
            <person name="Calhoun S."/>
            <person name="Haridas S."/>
            <person name="Kuo A."/>
            <person name="Mondo S."/>
            <person name="Pangilinan J."/>
            <person name="Riley R."/>
            <person name="LaButti K."/>
            <person name="Andreopoulos B."/>
            <person name="Lipzen A."/>
            <person name="Chen C."/>
            <person name="Yanf M."/>
            <person name="Daum C."/>
            <person name="Ng V."/>
            <person name="Clum A."/>
            <person name="Steindorff A."/>
            <person name="Ohm R."/>
            <person name="Martin F."/>
            <person name="Silar P."/>
            <person name="Natvig D."/>
            <person name="Lalanne C."/>
            <person name="Gautier V."/>
            <person name="Ament-velasquez S.L."/>
            <person name="Kruys A."/>
            <person name="Hutchinson M.I."/>
            <person name="Powell A.J."/>
            <person name="Barry K."/>
            <person name="Miller A.N."/>
            <person name="Grigoriev I.V."/>
            <person name="Debuchy R."/>
            <person name="Gladieux P."/>
            <person name="Thoren M.H."/>
            <person name="Johannesson H."/>
        </authorList>
    </citation>
    <scope>NUCLEOTIDE SEQUENCE</scope>
    <source>
        <strain evidence="1">SMH3187-1</strain>
    </source>
</reference>
<evidence type="ECO:0000313" key="2">
    <source>
        <dbReference type="Proteomes" id="UP001172155"/>
    </source>
</evidence>
<dbReference type="AlphaFoldDB" id="A0AA40F5S3"/>
<dbReference type="Proteomes" id="UP001172155">
    <property type="component" value="Unassembled WGS sequence"/>
</dbReference>
<evidence type="ECO:0000313" key="1">
    <source>
        <dbReference type="EMBL" id="KAK0751773.1"/>
    </source>
</evidence>
<keyword evidence="2" id="KW-1185">Reference proteome</keyword>
<gene>
    <name evidence="1" type="ORF">B0T18DRAFT_426365</name>
</gene>
<protein>
    <submittedName>
        <fullName evidence="1">Uncharacterized protein</fullName>
    </submittedName>
</protein>
<sequence length="206" mass="22791">MDSDDIVLAHVRELNRASTKTRSQQPGTYVTSTRHARWQALPPATAEAHGIPASAADSVVALWDVTDQRRPRSHTTIEPAPQPTPLIHIPHCRLEITEFEHGGLIERVALPRAVVHTMLSRLPLPDGIGPRHFDDDDEWVYSRCLLSDFSGLDAAEATWLSSQGRLCCWASVVLMRHGDRDVWDLGVVVHRVLADRQSGSGRCACA</sequence>
<name>A0AA40F5S3_9PEZI</name>
<proteinExistence type="predicted"/>
<comment type="caution">
    <text evidence="1">The sequence shown here is derived from an EMBL/GenBank/DDBJ whole genome shotgun (WGS) entry which is preliminary data.</text>
</comment>
<organism evidence="1 2">
    <name type="scientific">Schizothecium vesticola</name>
    <dbReference type="NCBI Taxonomy" id="314040"/>
    <lineage>
        <taxon>Eukaryota</taxon>
        <taxon>Fungi</taxon>
        <taxon>Dikarya</taxon>
        <taxon>Ascomycota</taxon>
        <taxon>Pezizomycotina</taxon>
        <taxon>Sordariomycetes</taxon>
        <taxon>Sordariomycetidae</taxon>
        <taxon>Sordariales</taxon>
        <taxon>Schizotheciaceae</taxon>
        <taxon>Schizothecium</taxon>
    </lineage>
</organism>